<evidence type="ECO:0000313" key="2">
    <source>
        <dbReference type="EMBL" id="SDF19473.1"/>
    </source>
</evidence>
<evidence type="ECO:0008006" key="4">
    <source>
        <dbReference type="Google" id="ProtNLM"/>
    </source>
</evidence>
<name>A0A1G7J3L9_9BACT</name>
<dbReference type="Proteomes" id="UP000182427">
    <property type="component" value="Chromosome I"/>
</dbReference>
<gene>
    <name evidence="2" type="ORF">SAMN05444167_1678</name>
</gene>
<dbReference type="EMBL" id="LT629690">
    <property type="protein sequence ID" value="SDF19473.1"/>
    <property type="molecule type" value="Genomic_DNA"/>
</dbReference>
<protein>
    <recommendedName>
        <fullName evidence="4">Glutamine cyclotransferase</fullName>
    </recommendedName>
</protein>
<sequence>MTVYRITYADRMMLRVMVMVLGLSLPAAAQVQGIEHARMADVQTLQGTVFHVQGIDLDKEHIWITSVDSSARKGYLHQFNRKTGAFERQVDVSDGERYHPGGFSISGNSIWVPVAEYKPNSSATLLELDKKTLKVKRRISVADHVGCVAVTKDSLIAGNWSSRKLYVIGMDGKVIRVIDTPSQNQYQDIKFLNGMLVGGGNLTKTTGAVDWYEWPSLKPVRSLASGTTDRGRLYSAEGMTVKGNDLYLLPEDGPTRVFHFVIDK</sequence>
<dbReference type="InterPro" id="IPR011047">
    <property type="entry name" value="Quinoprotein_ADH-like_sf"/>
</dbReference>
<proteinExistence type="predicted"/>
<dbReference type="AlphaFoldDB" id="A0A1G7J3L9"/>
<dbReference type="SUPFAM" id="SSF50998">
    <property type="entry name" value="Quinoprotein alcohol dehydrogenase-like"/>
    <property type="match status" value="1"/>
</dbReference>
<dbReference type="RefSeq" id="WP_156785054.1">
    <property type="nucleotide sequence ID" value="NZ_LT629690.1"/>
</dbReference>
<evidence type="ECO:0000313" key="3">
    <source>
        <dbReference type="Proteomes" id="UP000182427"/>
    </source>
</evidence>
<keyword evidence="1" id="KW-0732">Signal</keyword>
<dbReference type="InterPro" id="IPR015943">
    <property type="entry name" value="WD40/YVTN_repeat-like_dom_sf"/>
</dbReference>
<feature type="chain" id="PRO_5009241470" description="Glutamine cyclotransferase" evidence="1">
    <location>
        <begin position="30"/>
        <end position="264"/>
    </location>
</feature>
<organism evidence="2 3">
    <name type="scientific">Terriglobus roseus</name>
    <dbReference type="NCBI Taxonomy" id="392734"/>
    <lineage>
        <taxon>Bacteria</taxon>
        <taxon>Pseudomonadati</taxon>
        <taxon>Acidobacteriota</taxon>
        <taxon>Terriglobia</taxon>
        <taxon>Terriglobales</taxon>
        <taxon>Acidobacteriaceae</taxon>
        <taxon>Terriglobus</taxon>
    </lineage>
</organism>
<dbReference type="Gene3D" id="2.130.10.10">
    <property type="entry name" value="YVTN repeat-like/Quinoprotein amine dehydrogenase"/>
    <property type="match status" value="1"/>
</dbReference>
<accession>A0A1G7J3L9</accession>
<dbReference type="InterPro" id="IPR046312">
    <property type="entry name" value="DUF6454"/>
</dbReference>
<dbReference type="OrthoDB" id="7064788at2"/>
<dbReference type="Pfam" id="PF20055">
    <property type="entry name" value="DUF6454"/>
    <property type="match status" value="1"/>
</dbReference>
<evidence type="ECO:0000256" key="1">
    <source>
        <dbReference type="SAM" id="SignalP"/>
    </source>
</evidence>
<feature type="signal peptide" evidence="1">
    <location>
        <begin position="1"/>
        <end position="29"/>
    </location>
</feature>
<keyword evidence="3" id="KW-1185">Reference proteome</keyword>
<reference evidence="2 3" key="1">
    <citation type="submission" date="2016-10" db="EMBL/GenBank/DDBJ databases">
        <authorList>
            <person name="de Groot N.N."/>
        </authorList>
    </citation>
    <scope>NUCLEOTIDE SEQUENCE [LARGE SCALE GENOMIC DNA]</scope>
    <source>
        <strain evidence="2 3">GAS232</strain>
    </source>
</reference>